<dbReference type="AlphaFoldDB" id="Q1Z5D2"/>
<comment type="caution">
    <text evidence="1">The sequence shown here is derived from an EMBL/GenBank/DDBJ whole genome shotgun (WGS) entry which is preliminary data.</text>
</comment>
<evidence type="ECO:0000313" key="2">
    <source>
        <dbReference type="Proteomes" id="UP000003789"/>
    </source>
</evidence>
<reference evidence="1 2" key="1">
    <citation type="submission" date="2006-03" db="EMBL/GenBank/DDBJ databases">
        <authorList>
            <person name="Bartlett D.H."/>
            <person name="Valle G."/>
            <person name="Lauro F.M."/>
            <person name="Vezzi A."/>
            <person name="Simonato F."/>
            <person name="Eloe E."/>
            <person name="Vitulo N."/>
            <person name="Stratton T.K."/>
            <person name="D'angelo M."/>
            <person name="Ferriera S."/>
            <person name="Johnson J."/>
            <person name="Kravitz S."/>
            <person name="Beeson K."/>
            <person name="Sutton G."/>
            <person name="Rogers Y."/>
            <person name="Friedman R."/>
            <person name="Frazier M."/>
            <person name="Venter J.C."/>
        </authorList>
    </citation>
    <scope>NUCLEOTIDE SEQUENCE [LARGE SCALE GENOMIC DNA]</scope>
    <source>
        <strain evidence="1 2">3TCK</strain>
    </source>
</reference>
<proteinExistence type="predicted"/>
<organism evidence="1 2">
    <name type="scientific">Photobacterium profundum 3TCK</name>
    <dbReference type="NCBI Taxonomy" id="314280"/>
    <lineage>
        <taxon>Bacteria</taxon>
        <taxon>Pseudomonadati</taxon>
        <taxon>Pseudomonadota</taxon>
        <taxon>Gammaproteobacteria</taxon>
        <taxon>Vibrionales</taxon>
        <taxon>Vibrionaceae</taxon>
        <taxon>Photobacterium</taxon>
    </lineage>
</organism>
<evidence type="ECO:0000313" key="1">
    <source>
        <dbReference type="EMBL" id="EAS43634.1"/>
    </source>
</evidence>
<protein>
    <submittedName>
        <fullName evidence="1">Uncharacterized protein</fullName>
    </submittedName>
</protein>
<dbReference type="EMBL" id="AAPH01000009">
    <property type="protein sequence ID" value="EAS43634.1"/>
    <property type="molecule type" value="Genomic_DNA"/>
</dbReference>
<dbReference type="RefSeq" id="WP_006231446.1">
    <property type="nucleotide sequence ID" value="NZ_CH724135.1"/>
</dbReference>
<dbReference type="HOGENOM" id="CLU_134441_0_0_6"/>
<dbReference type="OrthoDB" id="6041058at2"/>
<accession>Q1Z5D2</accession>
<sequence length="158" mass="17540">MPRYYTNKAKVNINSTSADEPMLILIEIHHQSFNEPARIVADTQDITHGGNQYTALPIEISLPDEGEGKTPQAQLSIDNVGRVLTDELDNSRGFEGGSCMIMQILRSNPERVEWGIELDIMDVSIDPKKITATLGYVDLLNKPAVTIKFTPERSPGLF</sequence>
<gene>
    <name evidence="1" type="ORF">P3TCK_17682</name>
</gene>
<dbReference type="InterPro" id="IPR014974">
    <property type="entry name" value="DUF1833"/>
</dbReference>
<dbReference type="Proteomes" id="UP000003789">
    <property type="component" value="Unassembled WGS sequence"/>
</dbReference>
<dbReference type="Pfam" id="PF08875">
    <property type="entry name" value="DUF1833"/>
    <property type="match status" value="1"/>
</dbReference>
<name>Q1Z5D2_9GAMM</name>